<feature type="domain" description="Peptidase C1A papain C-terminal" evidence="2">
    <location>
        <begin position="2"/>
        <end position="160"/>
    </location>
</feature>
<protein>
    <submittedName>
        <fullName evidence="3">Putative cathepsin B5 cysteine protease</fullName>
    </submittedName>
</protein>
<dbReference type="InterPro" id="IPR000668">
    <property type="entry name" value="Peptidase_C1A_C"/>
</dbReference>
<comment type="similarity">
    <text evidence="1">Belongs to the peptidase C1 family.</text>
</comment>
<dbReference type="EMBL" id="SNRW01002167">
    <property type="protein sequence ID" value="KAA6393681.1"/>
    <property type="molecule type" value="Genomic_DNA"/>
</dbReference>
<dbReference type="SMART" id="SM00645">
    <property type="entry name" value="Pept_C1"/>
    <property type="match status" value="1"/>
</dbReference>
<evidence type="ECO:0000313" key="3">
    <source>
        <dbReference type="EMBL" id="KAA6393681.1"/>
    </source>
</evidence>
<organism evidence="3 4">
    <name type="scientific">Streblomastix strix</name>
    <dbReference type="NCBI Taxonomy" id="222440"/>
    <lineage>
        <taxon>Eukaryota</taxon>
        <taxon>Metamonada</taxon>
        <taxon>Preaxostyla</taxon>
        <taxon>Oxymonadida</taxon>
        <taxon>Streblomastigidae</taxon>
        <taxon>Streblomastix</taxon>
    </lineage>
</organism>
<dbReference type="Pfam" id="PF00112">
    <property type="entry name" value="Peptidase_C1"/>
    <property type="match status" value="1"/>
</dbReference>
<gene>
    <name evidence="3" type="ORF">EZS28_010791</name>
</gene>
<dbReference type="InterPro" id="IPR038765">
    <property type="entry name" value="Papain-like_cys_pep_sf"/>
</dbReference>
<dbReference type="GO" id="GO:0008234">
    <property type="term" value="F:cysteine-type peptidase activity"/>
    <property type="evidence" value="ECO:0007669"/>
    <property type="project" value="InterPro"/>
</dbReference>
<dbReference type="SUPFAM" id="SSF54001">
    <property type="entry name" value="Cysteine proteinases"/>
    <property type="match status" value="1"/>
</dbReference>
<keyword evidence="3" id="KW-0378">Hydrolase</keyword>
<sequence>MKKEACPKIENHQLSIQGCDVGRISPQDLMNRDLIDFGCNGGSPIFSWKWARFMGLTTEDCIPYVSGDGQVPTCPKECVNGSDIHRIKANKVDAVSEFGPFELTFMVYEDFMTYATSDYQLLEGILLDGHAVVLISWGVENNIPYWIVQNSWSEDWGEEV</sequence>
<accession>A0A5J4WFM0</accession>
<evidence type="ECO:0000313" key="4">
    <source>
        <dbReference type="Proteomes" id="UP000324800"/>
    </source>
</evidence>
<evidence type="ECO:0000259" key="2">
    <source>
        <dbReference type="SMART" id="SM00645"/>
    </source>
</evidence>
<dbReference type="InterPro" id="IPR013128">
    <property type="entry name" value="Peptidase_C1A"/>
</dbReference>
<dbReference type="PANTHER" id="PTHR12411">
    <property type="entry name" value="CYSTEINE PROTEASE FAMILY C1-RELATED"/>
    <property type="match status" value="1"/>
</dbReference>
<name>A0A5J4WFM0_9EUKA</name>
<dbReference type="AlphaFoldDB" id="A0A5J4WFM0"/>
<evidence type="ECO:0000256" key="1">
    <source>
        <dbReference type="ARBA" id="ARBA00008455"/>
    </source>
</evidence>
<keyword evidence="3" id="KW-0645">Protease</keyword>
<comment type="caution">
    <text evidence="3">The sequence shown here is derived from an EMBL/GenBank/DDBJ whole genome shotgun (WGS) entry which is preliminary data.</text>
</comment>
<dbReference type="Gene3D" id="3.90.70.10">
    <property type="entry name" value="Cysteine proteinases"/>
    <property type="match status" value="1"/>
</dbReference>
<reference evidence="3 4" key="1">
    <citation type="submission" date="2019-03" db="EMBL/GenBank/DDBJ databases">
        <title>Single cell metagenomics reveals metabolic interactions within the superorganism composed of flagellate Streblomastix strix and complex community of Bacteroidetes bacteria on its surface.</title>
        <authorList>
            <person name="Treitli S.C."/>
            <person name="Kolisko M."/>
            <person name="Husnik F."/>
            <person name="Keeling P."/>
            <person name="Hampl V."/>
        </authorList>
    </citation>
    <scope>NUCLEOTIDE SEQUENCE [LARGE SCALE GENOMIC DNA]</scope>
    <source>
        <strain evidence="3">ST1C</strain>
    </source>
</reference>
<dbReference type="GO" id="GO:0006508">
    <property type="term" value="P:proteolysis"/>
    <property type="evidence" value="ECO:0007669"/>
    <property type="project" value="UniProtKB-KW"/>
</dbReference>
<dbReference type="OrthoDB" id="251836at2759"/>
<dbReference type="Proteomes" id="UP000324800">
    <property type="component" value="Unassembled WGS sequence"/>
</dbReference>
<proteinExistence type="inferred from homology"/>